<dbReference type="GO" id="GO:0000723">
    <property type="term" value="P:telomere maintenance"/>
    <property type="evidence" value="ECO:0007669"/>
    <property type="project" value="TreeGrafter"/>
</dbReference>
<dbReference type="GO" id="GO:0033314">
    <property type="term" value="P:mitotic DNA replication checkpoint signaling"/>
    <property type="evidence" value="ECO:0007669"/>
    <property type="project" value="TreeGrafter"/>
</dbReference>
<organism evidence="6 7">
    <name type="scientific">Cavenderia fasciculata</name>
    <name type="common">Slime mold</name>
    <name type="synonym">Dictyostelium fasciculatum</name>
    <dbReference type="NCBI Taxonomy" id="261658"/>
    <lineage>
        <taxon>Eukaryota</taxon>
        <taxon>Amoebozoa</taxon>
        <taxon>Evosea</taxon>
        <taxon>Eumycetozoa</taxon>
        <taxon>Dictyostelia</taxon>
        <taxon>Acytosteliales</taxon>
        <taxon>Cavenderiaceae</taxon>
        <taxon>Cavenderia</taxon>
    </lineage>
</organism>
<feature type="compositionally biased region" description="Low complexity" evidence="4">
    <location>
        <begin position="297"/>
        <end position="316"/>
    </location>
</feature>
<dbReference type="RefSeq" id="XP_004350563.1">
    <property type="nucleotide sequence ID" value="XM_004350512.1"/>
</dbReference>
<dbReference type="Pfam" id="PF04005">
    <property type="entry name" value="Hus1"/>
    <property type="match status" value="1"/>
</dbReference>
<proteinExistence type="predicted"/>
<dbReference type="EMBL" id="GL883029">
    <property type="protein sequence ID" value="EGG13855.1"/>
    <property type="molecule type" value="Genomic_DNA"/>
</dbReference>
<accession>F4QDQ8</accession>
<feature type="compositionally biased region" description="Basic residues" evidence="4">
    <location>
        <begin position="451"/>
        <end position="467"/>
    </location>
</feature>
<keyword evidence="3" id="KW-0539">Nucleus</keyword>
<feature type="compositionally biased region" description="Low complexity" evidence="4">
    <location>
        <begin position="406"/>
        <end position="421"/>
    </location>
</feature>
<dbReference type="GO" id="GO:0030896">
    <property type="term" value="C:checkpoint clamp complex"/>
    <property type="evidence" value="ECO:0007669"/>
    <property type="project" value="InterPro"/>
</dbReference>
<feature type="domain" description="H15" evidence="5">
    <location>
        <begin position="319"/>
        <end position="387"/>
    </location>
</feature>
<dbReference type="GO" id="GO:0006289">
    <property type="term" value="P:nucleotide-excision repair"/>
    <property type="evidence" value="ECO:0007669"/>
    <property type="project" value="TreeGrafter"/>
</dbReference>
<dbReference type="KEGG" id="dfa:DFA_11616"/>
<dbReference type="InterPro" id="IPR005819">
    <property type="entry name" value="H1/H5"/>
</dbReference>
<feature type="compositionally biased region" description="Low complexity" evidence="4">
    <location>
        <begin position="431"/>
        <end position="450"/>
    </location>
</feature>
<dbReference type="GO" id="GO:0031573">
    <property type="term" value="P:mitotic intra-S DNA damage checkpoint signaling"/>
    <property type="evidence" value="ECO:0007669"/>
    <property type="project" value="TreeGrafter"/>
</dbReference>
<evidence type="ECO:0000256" key="2">
    <source>
        <dbReference type="ARBA" id="ARBA00023125"/>
    </source>
</evidence>
<dbReference type="PROSITE" id="PS51504">
    <property type="entry name" value="H15"/>
    <property type="match status" value="1"/>
</dbReference>
<evidence type="ECO:0000256" key="4">
    <source>
        <dbReference type="SAM" id="MobiDB-lite"/>
    </source>
</evidence>
<evidence type="ECO:0000313" key="7">
    <source>
        <dbReference type="Proteomes" id="UP000007797"/>
    </source>
</evidence>
<dbReference type="GO" id="GO:0035861">
    <property type="term" value="C:site of double-strand break"/>
    <property type="evidence" value="ECO:0007669"/>
    <property type="project" value="TreeGrafter"/>
</dbReference>
<dbReference type="GeneID" id="14865861"/>
<protein>
    <submittedName>
        <fullName evidence="6">Histone H1</fullName>
    </submittedName>
</protein>
<sequence>MKLSVSKIENAKKLSKLCSVLSKISNELNLILTPDLLKIVVKTDISDGTEVWYESPIEFFFDKREVQSVYNNIIGLQISTSEFKQVLNSILSMGGQETSLRLRRDQKLGVILKFDIKQQARTQVITQDLSVTVLNKTTLEELQEPMFSAPVSIMLPPLKHLMGVMDRLKNISDDLVIEANNSGHLKFTVETHFGKVTTMYHTANPPTPNMEVNGKAIVKVDIRKFVKVIASHQLDADQAVMVLKEGYSVAFFLVFKTQRASLAFYLPIKLNNSLLQPQPSTNKFPKQPNNQPTNSLSTMSTKKSTSSTKKAPAAKKTPSHPPYFDMISAAIAHYKDRTGSSIHAIKKYMEENYTLGDNWETHFKVQLKRAKEDGKLVQVKASYKLPPKTAAAPATKKPAAKKGAKKAAAASPATDAAASTDSDAEKKAATKKAAAPKKPAAPKKTAPAKKAAPKKPAAKKNAKKAAK</sequence>
<dbReference type="GO" id="GO:0044778">
    <property type="term" value="P:meiotic DNA integrity checkpoint signaling"/>
    <property type="evidence" value="ECO:0007669"/>
    <property type="project" value="TreeGrafter"/>
</dbReference>
<dbReference type="GO" id="GO:0006334">
    <property type="term" value="P:nucleosome assembly"/>
    <property type="evidence" value="ECO:0007669"/>
    <property type="project" value="InterPro"/>
</dbReference>
<feature type="region of interest" description="Disordered" evidence="4">
    <location>
        <begin position="277"/>
        <end position="320"/>
    </location>
</feature>
<dbReference type="InterPro" id="IPR036390">
    <property type="entry name" value="WH_DNA-bd_sf"/>
</dbReference>
<dbReference type="InterPro" id="IPR007150">
    <property type="entry name" value="HUS1/Mec3"/>
</dbReference>
<feature type="compositionally biased region" description="Polar residues" evidence="4">
    <location>
        <begin position="277"/>
        <end position="296"/>
    </location>
</feature>
<evidence type="ECO:0000256" key="1">
    <source>
        <dbReference type="ARBA" id="ARBA00004123"/>
    </source>
</evidence>
<dbReference type="Proteomes" id="UP000007797">
    <property type="component" value="Unassembled WGS sequence"/>
</dbReference>
<dbReference type="STRING" id="1054147.F4QDQ8"/>
<evidence type="ECO:0000259" key="5">
    <source>
        <dbReference type="PROSITE" id="PS51504"/>
    </source>
</evidence>
<comment type="subcellular location">
    <subcellularLocation>
        <location evidence="1">Nucleus</location>
    </subcellularLocation>
</comment>
<dbReference type="SMART" id="SM00526">
    <property type="entry name" value="H15"/>
    <property type="match status" value="1"/>
</dbReference>
<evidence type="ECO:0000313" key="6">
    <source>
        <dbReference type="EMBL" id="EGG13855.1"/>
    </source>
</evidence>
<dbReference type="PRINTS" id="PR00624">
    <property type="entry name" value="HISTONEH5"/>
</dbReference>
<dbReference type="InterPro" id="IPR005818">
    <property type="entry name" value="Histone_H1/H5_H15"/>
</dbReference>
<dbReference type="AlphaFoldDB" id="F4QDQ8"/>
<feature type="compositionally biased region" description="Low complexity" evidence="4">
    <location>
        <begin position="388"/>
        <end position="397"/>
    </location>
</feature>
<dbReference type="GO" id="GO:0003677">
    <property type="term" value="F:DNA binding"/>
    <property type="evidence" value="ECO:0007669"/>
    <property type="project" value="UniProtKB-KW"/>
</dbReference>
<dbReference type="SUPFAM" id="SSF46785">
    <property type="entry name" value="Winged helix' DNA-binding domain"/>
    <property type="match status" value="1"/>
</dbReference>
<keyword evidence="7" id="KW-1185">Reference proteome</keyword>
<dbReference type="Gene3D" id="3.70.10.10">
    <property type="match status" value="1"/>
</dbReference>
<dbReference type="Gene3D" id="1.10.10.10">
    <property type="entry name" value="Winged helix-like DNA-binding domain superfamily/Winged helix DNA-binding domain"/>
    <property type="match status" value="1"/>
</dbReference>
<reference evidence="7" key="1">
    <citation type="journal article" date="2011" name="Genome Res.">
        <title>Phylogeny-wide analysis of social amoeba genomes highlights ancient origins for complex intercellular communication.</title>
        <authorList>
            <person name="Heidel A.J."/>
            <person name="Lawal H.M."/>
            <person name="Felder M."/>
            <person name="Schilde C."/>
            <person name="Helps N.R."/>
            <person name="Tunggal B."/>
            <person name="Rivero F."/>
            <person name="John U."/>
            <person name="Schleicher M."/>
            <person name="Eichinger L."/>
            <person name="Platzer M."/>
            <person name="Noegel A.A."/>
            <person name="Schaap P."/>
            <person name="Gloeckner G."/>
        </authorList>
    </citation>
    <scope>NUCLEOTIDE SEQUENCE [LARGE SCALE GENOMIC DNA]</scope>
    <source>
        <strain evidence="7">SH3</strain>
    </source>
</reference>
<dbReference type="GO" id="GO:0000786">
    <property type="term" value="C:nucleosome"/>
    <property type="evidence" value="ECO:0007669"/>
    <property type="project" value="InterPro"/>
</dbReference>
<dbReference type="CDD" id="cd00073">
    <property type="entry name" value="H15"/>
    <property type="match status" value="1"/>
</dbReference>
<dbReference type="PANTHER" id="PTHR12900:SF0">
    <property type="entry name" value="CHECKPOINT PROTEIN"/>
    <property type="match status" value="1"/>
</dbReference>
<evidence type="ECO:0000256" key="3">
    <source>
        <dbReference type="ARBA" id="ARBA00023242"/>
    </source>
</evidence>
<name>F4QDQ8_CACFS</name>
<dbReference type="GO" id="GO:0030527">
    <property type="term" value="F:structural constituent of chromatin"/>
    <property type="evidence" value="ECO:0007669"/>
    <property type="project" value="InterPro"/>
</dbReference>
<gene>
    <name evidence="6" type="primary">H1</name>
    <name evidence="6" type="ORF">DFA_11616</name>
</gene>
<dbReference type="OrthoDB" id="337750at2759"/>
<dbReference type="Pfam" id="PF00538">
    <property type="entry name" value="Linker_histone"/>
    <property type="match status" value="1"/>
</dbReference>
<feature type="region of interest" description="Disordered" evidence="4">
    <location>
        <begin position="388"/>
        <end position="467"/>
    </location>
</feature>
<keyword evidence="2" id="KW-0238">DNA-binding</keyword>
<dbReference type="GO" id="GO:0000724">
    <property type="term" value="P:double-strand break repair via homologous recombination"/>
    <property type="evidence" value="ECO:0007669"/>
    <property type="project" value="TreeGrafter"/>
</dbReference>
<dbReference type="PANTHER" id="PTHR12900">
    <property type="entry name" value="MITOTIC AND DNA DAMAGE CHECKPOINT PROTEIN HUS1"/>
    <property type="match status" value="1"/>
</dbReference>
<dbReference type="InterPro" id="IPR036388">
    <property type="entry name" value="WH-like_DNA-bd_sf"/>
</dbReference>